<sequence>MVGLVVRPQRSQGQKLHTPPPPPPAPAPVPPPAEKAGPPASPPAKAPAQVAPPNQGCVQPRYHHNDPYNMGVPMAYIDQVSQVRRVKNVELSHSRTFRMNFRDDPYECFHHHGHGLPPPPSPPCRYKPQAPPPRSCMHGPSPRPPPGPPPASRSPPEPSQCSAELSYGPSPPGYYSPPYYGGYFSDENPNGCILM</sequence>
<organism evidence="2 3">
    <name type="scientific">Actinidia rufa</name>
    <dbReference type="NCBI Taxonomy" id="165716"/>
    <lineage>
        <taxon>Eukaryota</taxon>
        <taxon>Viridiplantae</taxon>
        <taxon>Streptophyta</taxon>
        <taxon>Embryophyta</taxon>
        <taxon>Tracheophyta</taxon>
        <taxon>Spermatophyta</taxon>
        <taxon>Magnoliopsida</taxon>
        <taxon>eudicotyledons</taxon>
        <taxon>Gunneridae</taxon>
        <taxon>Pentapetalae</taxon>
        <taxon>asterids</taxon>
        <taxon>Ericales</taxon>
        <taxon>Actinidiaceae</taxon>
        <taxon>Actinidia</taxon>
    </lineage>
</organism>
<keyword evidence="3" id="KW-1185">Reference proteome</keyword>
<dbReference type="EMBL" id="BJWL01000015">
    <property type="protein sequence ID" value="GFZ01597.1"/>
    <property type="molecule type" value="Genomic_DNA"/>
</dbReference>
<accession>A0A7J0FT68</accession>
<dbReference type="Proteomes" id="UP000585474">
    <property type="component" value="Unassembled WGS sequence"/>
</dbReference>
<feature type="compositionally biased region" description="Pro residues" evidence="1">
    <location>
        <begin position="18"/>
        <end position="45"/>
    </location>
</feature>
<gene>
    <name evidence="2" type="ORF">Acr_15g0002060</name>
</gene>
<evidence type="ECO:0000313" key="2">
    <source>
        <dbReference type="EMBL" id="GFZ01597.1"/>
    </source>
</evidence>
<feature type="compositionally biased region" description="Pro residues" evidence="1">
    <location>
        <begin position="141"/>
        <end position="158"/>
    </location>
</feature>
<name>A0A7J0FT68_9ERIC</name>
<dbReference type="OrthoDB" id="10651371at2759"/>
<feature type="region of interest" description="Disordered" evidence="1">
    <location>
        <begin position="1"/>
        <end position="65"/>
    </location>
</feature>
<feature type="compositionally biased region" description="Pro residues" evidence="1">
    <location>
        <begin position="116"/>
        <end position="134"/>
    </location>
</feature>
<proteinExistence type="predicted"/>
<comment type="caution">
    <text evidence="2">The sequence shown here is derived from an EMBL/GenBank/DDBJ whole genome shotgun (WGS) entry which is preliminary data.</text>
</comment>
<protein>
    <submittedName>
        <fullName evidence="2">Uncharacterized protein</fullName>
    </submittedName>
</protein>
<reference evidence="2 3" key="1">
    <citation type="submission" date="2019-07" db="EMBL/GenBank/DDBJ databases">
        <title>De Novo Assembly of kiwifruit Actinidia rufa.</title>
        <authorList>
            <person name="Sugita-Konishi S."/>
            <person name="Sato K."/>
            <person name="Mori E."/>
            <person name="Abe Y."/>
            <person name="Kisaki G."/>
            <person name="Hamano K."/>
            <person name="Suezawa K."/>
            <person name="Otani M."/>
            <person name="Fukuda T."/>
            <person name="Manabe T."/>
            <person name="Gomi K."/>
            <person name="Tabuchi M."/>
            <person name="Akimitsu K."/>
            <person name="Kataoka I."/>
        </authorList>
    </citation>
    <scope>NUCLEOTIDE SEQUENCE [LARGE SCALE GENOMIC DNA]</scope>
    <source>
        <strain evidence="3">cv. Fuchu</strain>
    </source>
</reference>
<dbReference type="AlphaFoldDB" id="A0A7J0FT68"/>
<evidence type="ECO:0000313" key="3">
    <source>
        <dbReference type="Proteomes" id="UP000585474"/>
    </source>
</evidence>
<evidence type="ECO:0000256" key="1">
    <source>
        <dbReference type="SAM" id="MobiDB-lite"/>
    </source>
</evidence>
<feature type="region of interest" description="Disordered" evidence="1">
    <location>
        <begin position="112"/>
        <end position="169"/>
    </location>
</feature>